<dbReference type="GO" id="GO:0033068">
    <property type="term" value="P:macrolide biosynthetic process"/>
    <property type="evidence" value="ECO:0007669"/>
    <property type="project" value="UniProtKB-ARBA"/>
</dbReference>
<evidence type="ECO:0000256" key="3">
    <source>
        <dbReference type="ARBA" id="ARBA00022450"/>
    </source>
</evidence>
<dbReference type="SUPFAM" id="SSF55048">
    <property type="entry name" value="Probable ACP-binding domain of malonyl-CoA ACP transacylase"/>
    <property type="match status" value="1"/>
</dbReference>
<feature type="domain" description="Carrier" evidence="14">
    <location>
        <begin position="5405"/>
        <end position="5481"/>
    </location>
</feature>
<dbReference type="InterPro" id="IPR055123">
    <property type="entry name" value="SpnB-like_Rossmann"/>
</dbReference>
<dbReference type="Gene3D" id="1.10.1240.100">
    <property type="match status" value="2"/>
</dbReference>
<reference evidence="17 18" key="1">
    <citation type="submission" date="2018-08" db="EMBL/GenBank/DDBJ databases">
        <title>Streptomyces globisporus 1912-4Crt, whole genome shotgun sequence.</title>
        <authorList>
            <person name="Matselyukh B."/>
        </authorList>
    </citation>
    <scope>NUCLEOTIDE SEQUENCE [LARGE SCALE GENOMIC DNA]</scope>
    <source>
        <strain evidence="17 18">1912-4Crt</strain>
    </source>
</reference>
<evidence type="ECO:0000256" key="13">
    <source>
        <dbReference type="SAM" id="MobiDB-lite"/>
    </source>
</evidence>
<dbReference type="SMART" id="SM00825">
    <property type="entry name" value="PKS_KS"/>
    <property type="match status" value="5"/>
</dbReference>
<dbReference type="Pfam" id="PF00501">
    <property type="entry name" value="AMP-binding"/>
    <property type="match status" value="1"/>
</dbReference>
<feature type="domain" description="PKS/mFAS DH" evidence="16">
    <location>
        <begin position="912"/>
        <end position="1170"/>
    </location>
</feature>
<dbReference type="InterPro" id="IPR049900">
    <property type="entry name" value="PKS_mFAS_DH"/>
</dbReference>
<dbReference type="InterPro" id="IPR010071">
    <property type="entry name" value="AA_adenyl_dom"/>
</dbReference>
<name>A0A423V4W1_STRGL</name>
<feature type="region of interest" description="N-terminal hotdog fold" evidence="12">
    <location>
        <begin position="4663"/>
        <end position="4782"/>
    </location>
</feature>
<keyword evidence="7" id="KW-0175">Coiled coil</keyword>
<dbReference type="SUPFAM" id="SSF53901">
    <property type="entry name" value="Thiolase-like"/>
    <property type="match status" value="5"/>
</dbReference>
<dbReference type="InterPro" id="IPR020841">
    <property type="entry name" value="PKS_Beta-ketoAc_synthase_dom"/>
</dbReference>
<dbReference type="InterPro" id="IPR014030">
    <property type="entry name" value="Ketoacyl_synth_N"/>
</dbReference>
<dbReference type="InterPro" id="IPR049552">
    <property type="entry name" value="PKS_DH_N"/>
</dbReference>
<dbReference type="InterPro" id="IPR020807">
    <property type="entry name" value="PKS_DH"/>
</dbReference>
<sequence length="7188" mass="763776">MSDQKLLDYLKRVTTELRQTRRKLAEVESAGQGPDDDPVAIVGMACRYPGGVSSPEELFQLTVDGVDAVSGFPANRGWDLDGLYDPDPGRTGRSYTRHGGFLHDAAEFDAGPFGMSPKEALTTDPQQRLLLQSCWEAMENARIAPSSLHGSRTGVFAGVMYSDYASLTGQDTGGLEGHLFTGSLPSVASGRIAYTFGLEGPAVTVDTACSSSLVSLHLAAQSLRAGECSLALAGGVTVMSTPRTFVEFSRQRALSADGRCKPFSDSADGTGWAEGVGVLVLERLSDARRNGHPVLALVRGSAVNQDGASSGLTAPNGPSQERVIRQALASAGLSTADVDAVEAHGTGTTLGDPIEAQALLATYGQDRAEPLRLGSLKSNIGHTQAAAGVAGVIKMVLAMREGVLPRTLHADIPSRHVEWSSGAVELLAEQRAWPEVGRPRRAGVSAFGVSGTNAHVIIEQAPTAEADDTGPTARTPAPVVVSGVTATALRTQAARLRRWVESHEELNPVDVGFSTVTTRSALDHRGVVVAGDRDELLAGLAALSTGEPADGVVEGSVAPESGVVWVFPGQGSQWAGMAGGLGESFPAFATRMEECERALSGLVDWSLSEVLDDEEALKRVDVVQPALWAVMVSLAALWRSLGLEPSAVVGHSQGEIAAACAAGGLSLEDGARVVVLRSRALLEIAGAGGMVSLALSPDDTAALLEPWDGQVSVAALNGPQSTVVSGTADALEELLEHCEREGIRARRIPVDYASHSAQVERIRDRILDDLAGVSPRSGSIPFHSTLTGGLLDTDRLDAAYWYENLRNTVRFESVVDGLLNEGHRTFVECSPHPVLAVGIEETAQNADHSALVVGSLRRDEDTTRQLLRSVAELHTRGVVVDWQQVFTGTGARTVRLPTYAFRSKPYWLRAPKPLLNTATELAEGEQTLMTGRLSLGSYPWLTDHRVHGRAVVPGTALLEMALQTGYAIEELTLQAPVVVPEQGEVEIQALVGTADDDGYRPLRMYARGPGSDWRLHASGTLTESGGPREEAPNPAQWPPAGARRVDLSSWYDDLAAQGLEYGPGFRGLRALWRHGDELFAEASLDSAVRPALLDAALHALDLKTTPALPFSWNDVRRLDQDPAAEISRVRVRLTPQQDGSVALHVADGTGHGVLSVGGLSLRPLESMSFDTAGRGALFEVAWHPLPTDADRSGTGAAADAAGVTLLRCPDVQGELPTRVRTMTSAVLDELHDRLAETETGNAPLVVATRHAVADDAGTAAQVDPAAAAVWGLVRSAQTEHPDRIVLVDTDDPEALPQLLPAVLAAGEPQLLLRDGRMRVPALERLTPPVTPAASPFTTDGTVLITGASGTLGGLVARHLVAEHGVRHLLLVSRRGSSALADELTALGASATSAVCDVSDREALAELLTAIPQDRPLRGVVHAAGVLDDGVIGSLTPQRLSAVLAAKADAAWHLHELTLGLDLSAFVMFSSIAATLGTAGQGNYAAANAFLDALAHHRRGSGLPAHSLGWGLWAERSGLTGQLDDADLARLSGAGVRPLGTEEGLGLLDAALGADRAHLLPVRLDLTALDSTAGTLPPLLRALAPSPPPRRRAVLASPPVASSGDPAADSDGPDFRGMPEADRERLVGELVRREVAAVLTYDSAADIAPDAEFQRLGFTSLAALELRNKLSVRTGLRLPATMVFEYRTPRALAGFLAGKLSGGEEKARVAAPGGTGAEERGDDRIAVIGVAGRYPLAGTVSELWDNLAEGRHCISEVPADRWDAEAHHDRTGARGSYSRWAGFIDGVDMFDPLFFHISPADAEAMDPQERLFLETAAATLDDAGYPAATLAAQGPVGVFVGVMNSDYEWMAGEANALGVPTEAHSRHWSVANRVSHAFDFAGPSLAVDTACSASLTAIHLACQSIRSGECTAAIAGGVNLILHPKHLRGLAQAGMLSHDDRLKAFGADADGFVDGEGVGAVLLKPLSAALVDGDRVLGVIRGSAINSGGNAGGYTVPNPVAQSGVMRTALDRARVGADSIGYVEAHGTGTLLGDPIEIVGLVDAFGGRIDPARRAQRPTVAIGSVKTNIGHLESAAGIAGLTKVLLQFRHRMLAPSLNSVRLNPEIDFTTTPFEVQQTLRPWQRLEQSDSDPERASGVLPLRAVVSSFGAGGANACVVMEEYLPADSPQPVDDGTDQLLVLSAKSEDRLRASAGDLAAFLRRGTSGRAATEDPLTDARRRCLRLAAELAGVEPESVDLATDLVDLGFGVAERAHYYSLLASELGTALPPAATMAETLGDVARAVAGIGTGTRGGESPQGSESVRDAEQTPLRLPDVAHTLQAGRTAHEFRLALPALTVAEAARLLQSYAEGETDDRISTGVVDRNPVALSAEEAVALEQALSRRDLAAVGERWVSGAGIDWSRITSPAARRVELPGYPFARKRLWIGRPAAVGHAPGTGRASEADAPVVDGRMSRPEDPAAATGAGTEVSQAVTQVLAGFARLDEASVHGVFTVYQRMGVFQRSGERYHSGELRSALRIRNKFQRLHEALLGLLVTAGYLTREGDHVITTAAVGDADGTAAADRWEAELDRVSAQYPDIEPTVTLNREFLRVYPPLLRGELVGTEVMFPGTSMQLVENLYKGNPLTDFFNGLLAEAVRQYLATRLPRLADHETVEVLELGAGTGATSERVLPVLAGHPGRVNYTFTDISPRFLEHGRERFAAHHPFMRFQLLNLERGLSEQNFAPGSVDVVLATNVVHATRNLRATLRKAKALLKPGGLLVLNELTAIRPYLTVGGGVMEGWWAFQDEETRIPDSPLASPDSWLRLLAEEGYAQARAISADGTDLGQHVLIAESLGAERDAKPGVPAAPGTATTEAQPAVADGLGDRLRELLERVLKLDVRIDPDRALADYGFDSLSGMKIVAAVDDSFGVSIPLEEFFESATLRELAAHLASGWLAEAVAGTTEPTTVSSTAPPAEEPDRATVAAPAKDGSALVASAPPGVLSAAQGVLRPRRDAELSTHRLSEGQRALWVIEQIAPGNHAYNLPLAFWLDRDTDMLALRVVLQDVLDRHEELRATVRTGEDGPFIRIAAEPELAFQQVFLNSATDSDLRDRIRTDARRPFDLAGGPLARATLYTLGDGRQALVLSVHHLVIDGVSIPLLVAEVERGYRALQEGRPLPTGRPARTFADYVAWQRDLLAGPDAERLRAYWVERLRGRQTSTPLTFDRPRPSVPSFRGASLEGRVPSAVADRARALAAAERTSLSSVMLAAFFSLLARYSGQTDIAVGTPTAGRPAEGYDDVLGYFMNMVVLAETVDDDEPFRALTRRVHRMVLGALEHSDYPLITLAEELKKEGPGTSGPLFNVAYYFHNWARDLSHDGVIRGQVEGVHQEGEFDLTLDLVEEAEGCRYTLKYNPDLFDAVTVERLGDHFVTLLASAVGAPATLVGELDLLTGGERARLTQPMDADYPADSLVWDLVLRQAEARPEAVAVRYEDTVLSYRRLTERVRALAARLTSAGVGRGRTVGVLLPRDADLPVALLAVQAAGGTYVPLDPAYPQQRLAYMAEDAGLHVLLTHSTVESASGSAVPRLLIDEDRQPPAAPSPGAAGPLDTAYIIYTSGSTGRPKGVRVPHRALTNFCWSMAREPGFGPRDTLLALTTVCFDISGLELYLPLISGGTVEIVPTEVAQDGLRLREAIERSPATVIQATPATWNMLLAAGWQGNPELTVVCGGEALPAATAQALLAANREVWNLYGPTETTIWSAASRLERGDRVTIGTPIANTSLYVLDKASRPVPTGVAGELYIGGHGVADGYLGRPELTAERFLPDPFAAAPEARMYRTGDLVRELADGRIAYLGRIDSQVKVRGFRIELEEIESTLRRLAGVRDAVVVARGEQDGDRLLLACYVLDDGAAEPSREQLAAWLPAHMIPDALVRVNGFPYTLNEKVDRATLATLPLAELRARFGAAGSEHPPAPAEPGSRPEALVTELAQMVGRLTGLPPQDIGAHTPLGEAGMNSVRFTALSTELRRAYGIEVYPTVFYRRGTLSALARYLWEEHPAELSARFVTTVPAPAVAASTAAHPAEAAGERGRGDDVAIIGMAGRLPGSNNLEEFWDHLAAGHDLVGEVPPDRWDRDDRPRPHAHRGGFLPDVGRFDAAFFGISPREAELMDPQQRLMLEVAWEAIEDAGYRPSDLAGRRVGVFIGVANADYLEAQRAAGMEPRGHTATGAALSVIPNRVSYLLDLRGPSIAVDTACSGSLTAVHQACAALRDGTCDLAIAGGVNLILTPSVYEVLSQGEMLSPDGRCKAFDSRADGYVRGEGVGAVLLKPGDLARRDGDAVHAVVKAVAANHGGRSTSLTAPNPEAQADVLAEAYRAADVPVETIGYIEAHGTGTALGDPIETAGLSIAFRRLRAERGTTAMPGCAIGSVKTNIGHLEAAAGIAGVFKTVLALRHGTIPASLHFKEANPYLELDGGPFEVAATARPWPHRRDAAGRELPRRAGVSSFGFGGANAHIVLEESPMPDTREERTTQQLFVLSARTAEALDRSARRLTDHLTDHEVPSGDLAYTLQLGREPMTHRLAVVADDSAGLRAALAEHLAGRASAVRTGQAERGRAAQGTTAGRDLDAIARDWLAGADIDWADLHHGEDRRRVHLPAYPFAGNRHWFASGTAPTAAPEPSTARLHPTLLDIDASAPGGRAFAKTLTGEEFFLRDHIVGGEPMLPGVAYLEMGRLAGELATDSRVCGVDELVWAAPVRLAPGAGGHRIAVRVTGDSTGASFEVRTAEDGSPVHAHGRLRFGEAETRPARTDLTDVRSRCRRVHTGTSCYDTFSRFGFDYGPSFQVIEELAVGEDEVLATLRLPAGRTADADAYVFHPSLLDAALQTASRLAPGADDGVTPLPYLPFSLGSVRRYAELPDELYAHATPARRPAPAGSLAFDVALLDRNGDAVVVIDTFTLRAVPARDALTAFEPVWEPAPRTSPEPSGTVLVLDAGSHGRSVSAALTAAGADARLISLGAGFDADAAVRAALPGPVAIVHLAGELPGPGDAVEHGFHTAMKFLQAWQRERRGALRYLYAYREPAASPAHPAMAAFARSVRREHPAVDFGLLAVADDSPADAVVAELAVEGEPEVRVEAGSRARRGWRRVSLPAATASAFTGSGAHLITGGTGALGLLLAEHVAAERRAAGTPGGGIVLVARTAPGAAARARIEAIGARVVLADVADEAAVRALVDEARRLHGSVSGVLHAAGVLRDGLLEHKERTDADAVLAAKVHGTVLLDEATRDEPLDYFVAFSSAAAVFGNVGQTDYAYANGFLDHFAEERERRRRRGVRRGRTLAAAWPVWADGGMRIDAAGEEYMTRETGLRPLRTGPALAALDRALAATAPRLLLAAGDEAKILAALNATAPRPRTASAAPRNQADGPARADVWAQAERFVLRLMAEELKLPAEEIAATEPFDHYGVDSLITLSLTRRLEDRFGPLSKTLLFEYVTVRELAGHLATAHPEAFTEPAPAPAGPEQTTPAATEAGHVRADTGSSRPRGRSDDIAIIGVAGRYPEADDVDEFWRNLRAGRDSIEEIPADRWNHDRFYTTDKSVPGKTYGKWGGFIRDADRFDPLFFRMSQIEAELTDPQERVFLESVWHLLEDAGYTREQLRGSRTGVFVGMMYGQYQLYGVQDALRGEGLPPHSSFASVANRVSYFFDFTGPSVALDTMCSSALVTIHQACQAIRGGDCDVAVAGGVNITSHPAKYLQLAWRGFLAEDGRCRSFGADGTGYVPAEGSGAVLLKRLDAALTDGDRILGIVKSSSVNHGGTGRGFNVPNPKVQGELIRTALDRAELRPSDLDYVEAHGTGTALGDPVEITGLTRAFQGDAPERLPIGSVKSNIGHAESAAGVAAVTKVLLQMRHGELVPSLHSDQLNPHIDFAETPFRVQRELAPWPRRVLADGTERPRTAGVSSFGAGGTNAHVIIQEFVGRPGQPAGPAGPQLAVLSAREADRLVEQARRLAAHLRAEGAELAPREVAWTLQTGREAMAHRLAVRFDDLSQLAASLDEFVAGGQPVDSWTGVVDPRRSEESELLAADPARYAVAWTAGRQVDWAALHHGARPARVALPGYPFGGGRVWLAAADAELAALDAAGPADGGVLLTRHWVPAEPTARTSLPGRTAILTAPGAGQLADRLAAALPAAEVLTTEQLTTDLVTGARWDRFDAVVDLAGCAEPGRPTDHASLSPWMSWLQRLVDEGKRELTVLLVSRGTPDATGGAARAGLYRMLQSEYRHLRSRHVHMGQTMEEQLCQWVADELRIADSPADIAYRDGVRHRAQLRELPAEDGQELRFPEGHVLWVTGGTRGIGLLTAQHFVARHGVRKLVLTGREELPPRAEWAAHISTDSALARKLRPLAELADQGVELEVLAVPLDAYEPTAKALADVRLKLGPIGGVVHSAGFTDAENPAFVRKPQSAVERVISPKIFGLDTLVECFRDEPLSLFVLYSSVAAAVPALAVGQSDYAMANGYLDAVAEARPYGLPLVSVEWPSWKDTGMGEARSAAYQASGLASLSDRQGLALLDRAITSGARVVLPAVVRPDADWRPDRLTNRRLDEPPTRPQPPAGPAEPSTSAAAAIAASAESPAPAAHPVSTAADHGAVDAVTLWLLDRFAAELRFDRDRLSGDVPMHDYGIDSILVTQLVQELGKRLDVSIDPSAFLEHPTADGFAEYLAKEHGDALVAAFGRSGSTVPAHAAAAVAGVGAAPRSEALAGSPVSGGDDIAVIGLSCRFPGAGSASEYWELLRQGRSELRPVPEQRFGRPVEYHAGLLDHVLRFDPESFLLSEEDVAAMDPQALLLLEEVNSAVYHAGYEPAELKGRRIGVYVGGRAAHMPDGARLGRAKNPVVVTGQNYLSANISQFFDFRGPSVVVDTACSSALVAMDTAVRALSASDIESAVVAGVSLLADDRPYQVFGQRRLLNAGAEFHMFDRRAAGLILGEGVGAVILKRLDQAEADGDRVLAVLNGIAVNNDGRTAGPATPNLDAQKEVMAEALARSGHGPQDVGWIEVNGSGTTVTDLLELKAIEAVYGAGATRPVALGSVKPNIGHPLAAEGMAAFIKVVLMLHHGEQVPFGSGQEPLDHFDLTASPLYFPRGTRRPWPQSAELAAINCFADGGTNAHVVLAPSPAGRHGTRQPLPEPVLNRRIVIRGAETPTESAARAGGLFWDTFR</sequence>
<feature type="active site" description="Proton acceptor; for dehydratase activity" evidence="12">
    <location>
        <position position="4693"/>
    </location>
</feature>
<keyword evidence="4" id="KW-0597">Phosphoprotein</keyword>
<dbReference type="InterPro" id="IPR016035">
    <property type="entry name" value="Acyl_Trfase/lysoPLipase"/>
</dbReference>
<evidence type="ECO:0000256" key="7">
    <source>
        <dbReference type="ARBA" id="ARBA00023054"/>
    </source>
</evidence>
<evidence type="ECO:0000256" key="1">
    <source>
        <dbReference type="ARBA" id="ARBA00001957"/>
    </source>
</evidence>
<evidence type="ECO:0000256" key="10">
    <source>
        <dbReference type="ARBA" id="ARBA00023315"/>
    </source>
</evidence>
<keyword evidence="6" id="KW-0677">Repeat</keyword>
<comment type="similarity">
    <text evidence="11">In the C-terminal section; belongs to the NRP synthetase family.</text>
</comment>
<dbReference type="GO" id="GO:0031177">
    <property type="term" value="F:phosphopantetheine binding"/>
    <property type="evidence" value="ECO:0007669"/>
    <property type="project" value="InterPro"/>
</dbReference>
<feature type="domain" description="Carrier" evidence="14">
    <location>
        <begin position="6618"/>
        <end position="6695"/>
    </location>
</feature>
<feature type="region of interest" description="Disordered" evidence="13">
    <location>
        <begin position="6564"/>
        <end position="6612"/>
    </location>
</feature>
<dbReference type="PROSITE" id="PS50075">
    <property type="entry name" value="CARRIER"/>
    <property type="match status" value="5"/>
</dbReference>
<comment type="pathway">
    <text evidence="2">Antibiotic biosynthesis.</text>
</comment>
<dbReference type="PROSITE" id="PS52004">
    <property type="entry name" value="KS3_2"/>
    <property type="match status" value="5"/>
</dbReference>
<dbReference type="InterPro" id="IPR013217">
    <property type="entry name" value="Methyltransf_12"/>
</dbReference>
<dbReference type="Pfam" id="PF00668">
    <property type="entry name" value="Condensation"/>
    <property type="match status" value="1"/>
</dbReference>
<dbReference type="Pfam" id="PF22953">
    <property type="entry name" value="SpnB_Rossmann"/>
    <property type="match status" value="1"/>
</dbReference>
<accession>A0A423V4W1</accession>
<dbReference type="InterPro" id="IPR009081">
    <property type="entry name" value="PP-bd_ACP"/>
</dbReference>
<evidence type="ECO:0000256" key="8">
    <source>
        <dbReference type="ARBA" id="ARBA00023194"/>
    </source>
</evidence>
<feature type="active site" description="Proton donor; for dehydratase activity" evidence="12">
    <location>
        <position position="1094"/>
    </location>
</feature>
<dbReference type="Gene3D" id="3.40.366.10">
    <property type="entry name" value="Malonyl-Coenzyme A Acyl Carrier Protein, domain 2"/>
    <property type="match status" value="1"/>
</dbReference>
<dbReference type="Pfam" id="PF08242">
    <property type="entry name" value="Methyltransf_12"/>
    <property type="match status" value="1"/>
</dbReference>
<dbReference type="PROSITE" id="PS00012">
    <property type="entry name" value="PHOSPHOPANTETHEINE"/>
    <property type="match status" value="3"/>
</dbReference>
<feature type="region of interest" description="N-terminal hotdog fold" evidence="12">
    <location>
        <begin position="912"/>
        <end position="1028"/>
    </location>
</feature>
<keyword evidence="5" id="KW-0808">Transferase</keyword>
<gene>
    <name evidence="17" type="ORF">D3105_04770</name>
</gene>
<dbReference type="PROSITE" id="PS00455">
    <property type="entry name" value="AMP_BINDING"/>
    <property type="match status" value="1"/>
</dbReference>
<feature type="compositionally biased region" description="Low complexity" evidence="13">
    <location>
        <begin position="6587"/>
        <end position="6610"/>
    </location>
</feature>
<dbReference type="SMART" id="SM00826">
    <property type="entry name" value="PKS_DH"/>
    <property type="match status" value="2"/>
</dbReference>
<dbReference type="SUPFAM" id="SSF53335">
    <property type="entry name" value="S-adenosyl-L-methionine-dependent methyltransferases"/>
    <property type="match status" value="1"/>
</dbReference>
<dbReference type="FunFam" id="3.40.47.10:FF:000019">
    <property type="entry name" value="Polyketide synthase type I"/>
    <property type="match status" value="3"/>
</dbReference>
<dbReference type="SMART" id="SM01294">
    <property type="entry name" value="PKS_PP_betabranch"/>
    <property type="match status" value="3"/>
</dbReference>
<feature type="domain" description="Ketosynthase family 3 (KS3)" evidence="15">
    <location>
        <begin position="36"/>
        <end position="460"/>
    </location>
</feature>
<dbReference type="PROSITE" id="PS52019">
    <property type="entry name" value="PKS_MFAS_DH"/>
    <property type="match status" value="2"/>
</dbReference>
<feature type="domain" description="Carrier" evidence="14">
    <location>
        <begin position="1624"/>
        <end position="1699"/>
    </location>
</feature>
<dbReference type="InterPro" id="IPR042104">
    <property type="entry name" value="PKS_dehydratase_sf"/>
</dbReference>
<dbReference type="GO" id="GO:0005737">
    <property type="term" value="C:cytoplasm"/>
    <property type="evidence" value="ECO:0007669"/>
    <property type="project" value="UniProtKB-SubCell"/>
</dbReference>
<dbReference type="InterPro" id="IPR016039">
    <property type="entry name" value="Thiolase-like"/>
</dbReference>
<dbReference type="Gene3D" id="3.40.50.150">
    <property type="entry name" value="Vaccinia Virus protein VP39"/>
    <property type="match status" value="1"/>
</dbReference>
<keyword evidence="8" id="KW-0045">Antibiotic biosynthesis</keyword>
<feature type="compositionally biased region" description="Low complexity" evidence="13">
    <location>
        <begin position="5485"/>
        <end position="5505"/>
    </location>
</feature>
<dbReference type="Pfam" id="PF22336">
    <property type="entry name" value="RhiE-like_linker"/>
    <property type="match status" value="3"/>
</dbReference>
<evidence type="ECO:0000259" key="15">
    <source>
        <dbReference type="PROSITE" id="PS52004"/>
    </source>
</evidence>
<dbReference type="Gene3D" id="3.30.559.30">
    <property type="entry name" value="Nonribosomal peptide synthetase, condensation domain"/>
    <property type="match status" value="1"/>
</dbReference>
<feature type="active site" description="Proton donor; for dehydratase activity" evidence="12">
    <location>
        <position position="4858"/>
    </location>
</feature>
<evidence type="ECO:0000259" key="16">
    <source>
        <dbReference type="PROSITE" id="PS52019"/>
    </source>
</evidence>
<dbReference type="PANTHER" id="PTHR43775">
    <property type="entry name" value="FATTY ACID SYNTHASE"/>
    <property type="match status" value="1"/>
</dbReference>
<dbReference type="EMBL" id="QWFA01000015">
    <property type="protein sequence ID" value="ROV69649.1"/>
    <property type="molecule type" value="Genomic_DNA"/>
</dbReference>
<dbReference type="InterPro" id="IPR018201">
    <property type="entry name" value="Ketoacyl_synth_AS"/>
</dbReference>
<feature type="region of interest" description="C-terminal hotdog fold" evidence="12">
    <location>
        <begin position="4797"/>
        <end position="4945"/>
    </location>
</feature>
<feature type="domain" description="Ketosynthase family 3 (KS3)" evidence="15">
    <location>
        <begin position="1721"/>
        <end position="2160"/>
    </location>
</feature>
<feature type="region of interest" description="Disordered" evidence="13">
    <location>
        <begin position="1014"/>
        <end position="1039"/>
    </location>
</feature>
<feature type="domain" description="Carrier" evidence="14">
    <location>
        <begin position="2858"/>
        <end position="2934"/>
    </location>
</feature>
<feature type="compositionally biased region" description="Basic and acidic residues" evidence="13">
    <location>
        <begin position="6564"/>
        <end position="6577"/>
    </location>
</feature>
<dbReference type="InterPro" id="IPR013968">
    <property type="entry name" value="PKS_KR"/>
</dbReference>
<comment type="cofactor">
    <cofactor evidence="1">
        <name>pantetheine 4'-phosphate</name>
        <dbReference type="ChEBI" id="CHEBI:47942"/>
    </cofactor>
</comment>
<dbReference type="CDD" id="cd08953">
    <property type="entry name" value="KR_2_SDR_x"/>
    <property type="match status" value="1"/>
</dbReference>
<feature type="domain" description="Carrier" evidence="14">
    <location>
        <begin position="3958"/>
        <end position="4035"/>
    </location>
</feature>
<dbReference type="Pfam" id="PF08659">
    <property type="entry name" value="KR"/>
    <property type="match status" value="3"/>
</dbReference>
<dbReference type="SUPFAM" id="SSF52777">
    <property type="entry name" value="CoA-dependent acyltransferases"/>
    <property type="match status" value="2"/>
</dbReference>
<evidence type="ECO:0000256" key="9">
    <source>
        <dbReference type="ARBA" id="ARBA00023268"/>
    </source>
</evidence>
<feature type="domain" description="Ketosynthase family 3 (KS3)" evidence="15">
    <location>
        <begin position="5521"/>
        <end position="5948"/>
    </location>
</feature>
<dbReference type="SUPFAM" id="SSF56801">
    <property type="entry name" value="Acetyl-CoA synthetase-like"/>
    <property type="match status" value="1"/>
</dbReference>
<dbReference type="InterPro" id="IPR000873">
    <property type="entry name" value="AMP-dep_synth/lig_dom"/>
</dbReference>
<dbReference type="CDD" id="cd02440">
    <property type="entry name" value="AdoMet_MTases"/>
    <property type="match status" value="1"/>
</dbReference>
<dbReference type="InterPro" id="IPR036736">
    <property type="entry name" value="ACP-like_sf"/>
</dbReference>
<dbReference type="Gene3D" id="3.30.559.10">
    <property type="entry name" value="Chloramphenicol acetyltransferase-like domain"/>
    <property type="match status" value="1"/>
</dbReference>
<evidence type="ECO:0000256" key="4">
    <source>
        <dbReference type="ARBA" id="ARBA00022553"/>
    </source>
</evidence>
<dbReference type="InterPro" id="IPR054514">
    <property type="entry name" value="RhiE-like_linker"/>
</dbReference>
<dbReference type="Pfam" id="PF21089">
    <property type="entry name" value="PKS_DH_N"/>
    <property type="match status" value="2"/>
</dbReference>
<dbReference type="Pfam" id="PF02801">
    <property type="entry name" value="Ketoacyl-synt_C"/>
    <property type="match status" value="5"/>
</dbReference>
<dbReference type="InterPro" id="IPR014043">
    <property type="entry name" value="Acyl_transferase_dom"/>
</dbReference>
<dbReference type="Gene3D" id="3.30.70.3290">
    <property type="match status" value="2"/>
</dbReference>
<evidence type="ECO:0000256" key="5">
    <source>
        <dbReference type="ARBA" id="ARBA00022679"/>
    </source>
</evidence>
<dbReference type="InterPro" id="IPR032821">
    <property type="entry name" value="PKS_assoc"/>
</dbReference>
<dbReference type="InterPro" id="IPR020806">
    <property type="entry name" value="PKS_PP-bd"/>
</dbReference>
<dbReference type="InterPro" id="IPR049551">
    <property type="entry name" value="PKS_DH_C"/>
</dbReference>
<dbReference type="NCBIfam" id="TIGR01733">
    <property type="entry name" value="AA-adenyl-dom"/>
    <property type="match status" value="1"/>
</dbReference>
<dbReference type="InterPro" id="IPR016036">
    <property type="entry name" value="Malonyl_transacylase_ACP-bd"/>
</dbReference>
<dbReference type="SMART" id="SM00822">
    <property type="entry name" value="PKS_KR"/>
    <property type="match status" value="3"/>
</dbReference>
<dbReference type="Gene3D" id="1.10.1200.10">
    <property type="entry name" value="ACP-like"/>
    <property type="match status" value="5"/>
</dbReference>
<dbReference type="InterPro" id="IPR023213">
    <property type="entry name" value="CAT-like_dom_sf"/>
</dbReference>
<dbReference type="InterPro" id="IPR050091">
    <property type="entry name" value="PKS_NRPS_Biosynth_Enz"/>
</dbReference>
<dbReference type="InterPro" id="IPR029063">
    <property type="entry name" value="SAM-dependent_MTases_sf"/>
</dbReference>
<protein>
    <submittedName>
        <fullName evidence="17">Amino acid adenylation domain-containing protein</fullName>
    </submittedName>
</protein>
<dbReference type="Gene3D" id="3.40.50.720">
    <property type="entry name" value="NAD(P)-binding Rossmann-like Domain"/>
    <property type="match status" value="3"/>
</dbReference>
<evidence type="ECO:0000256" key="2">
    <source>
        <dbReference type="ARBA" id="ARBA00004792"/>
    </source>
</evidence>
<dbReference type="CDD" id="cd19531">
    <property type="entry name" value="LCL_NRPS-like"/>
    <property type="match status" value="1"/>
</dbReference>
<dbReference type="SUPFAM" id="SSF51735">
    <property type="entry name" value="NAD(P)-binding Rossmann-fold domains"/>
    <property type="match status" value="6"/>
</dbReference>
<evidence type="ECO:0000256" key="12">
    <source>
        <dbReference type="PROSITE-ProRule" id="PRU01363"/>
    </source>
</evidence>
<keyword evidence="3" id="KW-0596">Phosphopantetheine</keyword>
<dbReference type="InterPro" id="IPR006162">
    <property type="entry name" value="Ppantetheine_attach_site"/>
</dbReference>
<dbReference type="InterPro" id="IPR015083">
    <property type="entry name" value="NorB/c/GfsB-D-like_docking"/>
</dbReference>
<dbReference type="Gene3D" id="3.40.47.10">
    <property type="match status" value="5"/>
</dbReference>
<evidence type="ECO:0000256" key="6">
    <source>
        <dbReference type="ARBA" id="ARBA00022737"/>
    </source>
</evidence>
<dbReference type="Gene3D" id="3.30.300.30">
    <property type="match status" value="1"/>
</dbReference>
<dbReference type="SMART" id="SM00827">
    <property type="entry name" value="PKS_AT"/>
    <property type="match status" value="1"/>
</dbReference>
<dbReference type="SUPFAM" id="SSF52151">
    <property type="entry name" value="FabD/lysophospholipase-like"/>
    <property type="match status" value="1"/>
</dbReference>
<evidence type="ECO:0000256" key="11">
    <source>
        <dbReference type="ARBA" id="ARBA00029443"/>
    </source>
</evidence>
<dbReference type="CDD" id="cd00833">
    <property type="entry name" value="PKS"/>
    <property type="match status" value="5"/>
</dbReference>
<feature type="active site" description="Proton acceptor; for dehydratase activity" evidence="12">
    <location>
        <position position="944"/>
    </location>
</feature>
<dbReference type="InterPro" id="IPR045851">
    <property type="entry name" value="AMP-bd_C_sf"/>
</dbReference>
<keyword evidence="9" id="KW-0511">Multifunctional enzyme</keyword>
<keyword evidence="10" id="KW-0012">Acyltransferase</keyword>
<dbReference type="Gene3D" id="2.30.38.10">
    <property type="entry name" value="Luciferase, Domain 3"/>
    <property type="match status" value="1"/>
</dbReference>
<organism evidence="17 18">
    <name type="scientific">Streptomyces globisporus</name>
    <dbReference type="NCBI Taxonomy" id="1908"/>
    <lineage>
        <taxon>Bacteria</taxon>
        <taxon>Bacillati</taxon>
        <taxon>Actinomycetota</taxon>
        <taxon>Actinomycetes</taxon>
        <taxon>Kitasatosporales</taxon>
        <taxon>Streptomycetaceae</taxon>
        <taxon>Streptomyces</taxon>
    </lineage>
</organism>
<dbReference type="FunFam" id="2.30.38.10:FF:000001">
    <property type="entry name" value="Non-ribosomal peptide synthetase PvdI"/>
    <property type="match status" value="1"/>
</dbReference>
<dbReference type="Pfam" id="PF00550">
    <property type="entry name" value="PP-binding"/>
    <property type="match status" value="5"/>
</dbReference>
<dbReference type="Gene3D" id="3.10.129.110">
    <property type="entry name" value="Polyketide synthase dehydratase"/>
    <property type="match status" value="2"/>
</dbReference>
<dbReference type="InterPro" id="IPR001242">
    <property type="entry name" value="Condensation_dom"/>
</dbReference>
<dbReference type="Pfam" id="PF00698">
    <property type="entry name" value="Acyl_transf_1"/>
    <property type="match status" value="1"/>
</dbReference>
<dbReference type="GO" id="GO:0009403">
    <property type="term" value="P:toxin biosynthetic process"/>
    <property type="evidence" value="ECO:0007669"/>
    <property type="project" value="UniProtKB-ARBA"/>
</dbReference>
<dbReference type="Gene3D" id="3.40.50.980">
    <property type="match status" value="2"/>
</dbReference>
<feature type="domain" description="Ketosynthase family 3 (KS3)" evidence="15">
    <location>
        <begin position="4070"/>
        <end position="4497"/>
    </location>
</feature>
<dbReference type="GO" id="GO:0004312">
    <property type="term" value="F:fatty acid synthase activity"/>
    <property type="evidence" value="ECO:0007669"/>
    <property type="project" value="TreeGrafter"/>
</dbReference>
<dbReference type="InterPro" id="IPR014031">
    <property type="entry name" value="Ketoacyl_synth_C"/>
</dbReference>
<dbReference type="Pfam" id="PF16197">
    <property type="entry name" value="KAsynt_C_assoc"/>
    <property type="match status" value="1"/>
</dbReference>
<dbReference type="GO" id="GO:0004315">
    <property type="term" value="F:3-oxoacyl-[acyl-carrier-protein] synthase activity"/>
    <property type="evidence" value="ECO:0007669"/>
    <property type="project" value="InterPro"/>
</dbReference>
<feature type="domain" description="Ketosynthase family 3 (KS3)" evidence="15">
    <location>
        <begin position="6738"/>
        <end position="7143"/>
    </location>
</feature>
<evidence type="ECO:0000313" key="17">
    <source>
        <dbReference type="EMBL" id="ROV69649.1"/>
    </source>
</evidence>
<dbReference type="PROSITE" id="PS00606">
    <property type="entry name" value="KS3_1"/>
    <property type="match status" value="3"/>
</dbReference>
<dbReference type="InterPro" id="IPR057326">
    <property type="entry name" value="KR_dom"/>
</dbReference>
<dbReference type="FunFam" id="3.40.366.10:FF:000002">
    <property type="entry name" value="Probable polyketide synthase 2"/>
    <property type="match status" value="1"/>
</dbReference>
<evidence type="ECO:0000313" key="18">
    <source>
        <dbReference type="Proteomes" id="UP000285596"/>
    </source>
</evidence>
<dbReference type="InterPro" id="IPR020845">
    <property type="entry name" value="AMP-binding_CS"/>
</dbReference>
<feature type="region of interest" description="Disordered" evidence="13">
    <location>
        <begin position="5485"/>
        <end position="5521"/>
    </location>
</feature>
<dbReference type="GO" id="GO:0006633">
    <property type="term" value="P:fatty acid biosynthetic process"/>
    <property type="evidence" value="ECO:0007669"/>
    <property type="project" value="InterPro"/>
</dbReference>
<feature type="region of interest" description="C-terminal hotdog fold" evidence="12">
    <location>
        <begin position="1042"/>
        <end position="1170"/>
    </location>
</feature>
<proteinExistence type="inferred from homology"/>
<evidence type="ECO:0000259" key="14">
    <source>
        <dbReference type="PROSITE" id="PS50075"/>
    </source>
</evidence>
<dbReference type="CDD" id="cd08956">
    <property type="entry name" value="KR_3_FAS_SDR_x"/>
    <property type="match status" value="1"/>
</dbReference>
<dbReference type="Pfam" id="PF14765">
    <property type="entry name" value="PS-DH"/>
    <property type="match status" value="2"/>
</dbReference>
<feature type="domain" description="PKS/mFAS DH" evidence="16">
    <location>
        <begin position="4663"/>
        <end position="4945"/>
    </location>
</feature>
<dbReference type="SMART" id="SM00823">
    <property type="entry name" value="PKS_PP"/>
    <property type="match status" value="5"/>
</dbReference>
<dbReference type="Pfam" id="PF00109">
    <property type="entry name" value="ketoacyl-synt"/>
    <property type="match status" value="5"/>
</dbReference>
<dbReference type="InterPro" id="IPR036291">
    <property type="entry name" value="NAD(P)-bd_dom_sf"/>
</dbReference>
<comment type="caution">
    <text evidence="17">The sequence shown here is derived from an EMBL/GenBank/DDBJ whole genome shotgun (WGS) entry which is preliminary data.</text>
</comment>
<dbReference type="FunFam" id="3.40.50.12780:FF:000012">
    <property type="entry name" value="Non-ribosomal peptide synthetase"/>
    <property type="match status" value="1"/>
</dbReference>
<dbReference type="InterPro" id="IPR001227">
    <property type="entry name" value="Ac_transferase_dom_sf"/>
</dbReference>
<dbReference type="SUPFAM" id="SSF47336">
    <property type="entry name" value="ACP-like"/>
    <property type="match status" value="5"/>
</dbReference>
<dbReference type="PANTHER" id="PTHR43775:SF51">
    <property type="entry name" value="INACTIVE PHENOLPHTHIOCEROL SYNTHESIS POLYKETIDE SYNTHASE TYPE I PKS1-RELATED"/>
    <property type="match status" value="1"/>
</dbReference>
<feature type="region of interest" description="Disordered" evidence="13">
    <location>
        <begin position="1579"/>
        <end position="1618"/>
    </location>
</feature>
<dbReference type="Proteomes" id="UP000285596">
    <property type="component" value="Unassembled WGS sequence"/>
</dbReference>
<dbReference type="Pfam" id="PF08990">
    <property type="entry name" value="Docking"/>
    <property type="match status" value="1"/>
</dbReference>